<accession>A0A6M0RBW5</accession>
<dbReference type="PANTHER" id="PTHR38733:SF1">
    <property type="entry name" value="TYPE IV METHYL-DIRECTED RESTRICTION ENZYME ECOKMCRBC"/>
    <property type="match status" value="1"/>
</dbReference>
<evidence type="ECO:0000313" key="2">
    <source>
        <dbReference type="Proteomes" id="UP000473885"/>
    </source>
</evidence>
<name>A0A6M0RBW5_9CLOT</name>
<organism evidence="1 2">
    <name type="scientific">Clostridium niameyense</name>
    <dbReference type="NCBI Taxonomy" id="1622073"/>
    <lineage>
        <taxon>Bacteria</taxon>
        <taxon>Bacillati</taxon>
        <taxon>Bacillota</taxon>
        <taxon>Clostridia</taxon>
        <taxon>Eubacteriales</taxon>
        <taxon>Clostridiaceae</taxon>
        <taxon>Clostridium</taxon>
    </lineage>
</organism>
<reference evidence="1 2" key="1">
    <citation type="submission" date="2019-04" db="EMBL/GenBank/DDBJ databases">
        <title>Genome sequencing of Clostridium botulinum Groups I-IV and Clostridium butyricum.</title>
        <authorList>
            <person name="Brunt J."/>
            <person name="Van Vliet A.H.M."/>
            <person name="Stringer S.C."/>
            <person name="Carter A.T."/>
            <person name="Peck M.W."/>
        </authorList>
    </citation>
    <scope>NUCLEOTIDE SEQUENCE [LARGE SCALE GENOMIC DNA]</scope>
    <source>
        <strain evidence="1 2">IFR 18/094</strain>
    </source>
</reference>
<proteinExistence type="predicted"/>
<sequence length="341" mass="40484">MLRCMDELPMKMCNLANVQTCSMNVLDIFILIFLEELSKVTKQGIKASYVLCEGNLPVYKGKLLVNKHISKNIICKDKFYMNYDEFSPNIPGNRIIKTTLLFIKNQTSNRNIIRNQYLLYFQQVDVSVNCEKDFSKCVNNRLMCHYDSLIKWCKVFLNNKSFTNYREEDNSYSLLFPMKRIFESYITKSIKKSHYFKDFSIYAQHNKYCLLESHKKFRLKPDILLESKNKTIIMDTKWKILNDESTGNYGISQWDLYQMYAYSKKYNSDKVILIYPKFNNEVVNKNFYSEKENGIMIFLLIWKIWKRALGNLEKGFYRVKKIYGSIYISCGDCREDSTQIG</sequence>
<dbReference type="GO" id="GO:0004519">
    <property type="term" value="F:endonuclease activity"/>
    <property type="evidence" value="ECO:0007669"/>
    <property type="project" value="UniProtKB-KW"/>
</dbReference>
<keyword evidence="1" id="KW-0540">Nuclease</keyword>
<protein>
    <submittedName>
        <fullName evidence="1">Restriction endonuclease</fullName>
    </submittedName>
</protein>
<gene>
    <name evidence="1" type="ORF">FDF74_08725</name>
</gene>
<keyword evidence="1" id="KW-0255">Endonuclease</keyword>
<keyword evidence="2" id="KW-1185">Reference proteome</keyword>
<dbReference type="AlphaFoldDB" id="A0A6M0RBW5"/>
<dbReference type="RefSeq" id="WP_163249358.1">
    <property type="nucleotide sequence ID" value="NZ_SXDP01000006.1"/>
</dbReference>
<comment type="caution">
    <text evidence="1">The sequence shown here is derived from an EMBL/GenBank/DDBJ whole genome shotgun (WGS) entry which is preliminary data.</text>
</comment>
<dbReference type="PANTHER" id="PTHR38733">
    <property type="entry name" value="PROTEIN MCRC"/>
    <property type="match status" value="1"/>
</dbReference>
<dbReference type="Pfam" id="PF10117">
    <property type="entry name" value="McrBC"/>
    <property type="match status" value="1"/>
</dbReference>
<evidence type="ECO:0000313" key="1">
    <source>
        <dbReference type="EMBL" id="NEZ47287.1"/>
    </source>
</evidence>
<dbReference type="InterPro" id="IPR019292">
    <property type="entry name" value="McrC"/>
</dbReference>
<dbReference type="Proteomes" id="UP000473885">
    <property type="component" value="Unassembled WGS sequence"/>
</dbReference>
<keyword evidence="1" id="KW-0378">Hydrolase</keyword>
<dbReference type="EMBL" id="SXDP01000006">
    <property type="protein sequence ID" value="NEZ47287.1"/>
    <property type="molecule type" value="Genomic_DNA"/>
</dbReference>